<proteinExistence type="predicted"/>
<evidence type="ECO:0000313" key="1">
    <source>
        <dbReference type="EMBL" id="GIY80184.1"/>
    </source>
</evidence>
<evidence type="ECO:0000313" key="2">
    <source>
        <dbReference type="Proteomes" id="UP001054837"/>
    </source>
</evidence>
<keyword evidence="2" id="KW-1185">Reference proteome</keyword>
<accession>A0AAV4WD82</accession>
<organism evidence="1 2">
    <name type="scientific">Caerostris darwini</name>
    <dbReference type="NCBI Taxonomy" id="1538125"/>
    <lineage>
        <taxon>Eukaryota</taxon>
        <taxon>Metazoa</taxon>
        <taxon>Ecdysozoa</taxon>
        <taxon>Arthropoda</taxon>
        <taxon>Chelicerata</taxon>
        <taxon>Arachnida</taxon>
        <taxon>Araneae</taxon>
        <taxon>Araneomorphae</taxon>
        <taxon>Entelegynae</taxon>
        <taxon>Araneoidea</taxon>
        <taxon>Araneidae</taxon>
        <taxon>Caerostris</taxon>
    </lineage>
</organism>
<dbReference type="AlphaFoldDB" id="A0AAV4WD82"/>
<comment type="caution">
    <text evidence="1">The sequence shown here is derived from an EMBL/GenBank/DDBJ whole genome shotgun (WGS) entry which is preliminary data.</text>
</comment>
<dbReference type="Proteomes" id="UP001054837">
    <property type="component" value="Unassembled WGS sequence"/>
</dbReference>
<protein>
    <submittedName>
        <fullName evidence="1">Uncharacterized protein</fullName>
    </submittedName>
</protein>
<sequence length="116" mass="13250">MEPKLTSRTRRTTARSSPRSKFDTTLFFIFFFPQNKHTIPLHCFNGCSHIANIFASPPIGVTTQLRIALTNGNMEPKLTSRTRRTTVRSSPRRDPVIHREAESCCSRWRCVLGDEG</sequence>
<dbReference type="EMBL" id="BPLQ01014490">
    <property type="protein sequence ID" value="GIY80184.1"/>
    <property type="molecule type" value="Genomic_DNA"/>
</dbReference>
<reference evidence="1 2" key="1">
    <citation type="submission" date="2021-06" db="EMBL/GenBank/DDBJ databases">
        <title>Caerostris darwini draft genome.</title>
        <authorList>
            <person name="Kono N."/>
            <person name="Arakawa K."/>
        </authorList>
    </citation>
    <scope>NUCLEOTIDE SEQUENCE [LARGE SCALE GENOMIC DNA]</scope>
</reference>
<name>A0AAV4WD82_9ARAC</name>
<gene>
    <name evidence="1" type="ORF">CDAR_18751</name>
</gene>